<proteinExistence type="inferred from homology"/>
<sequence length="312" mass="33783">MANIVFLDEYSLNDADLNGIRALGNYTGYEFTAPEQVLERAANADILIVNKVKLTADIIGNLPKLRLICEAATGVDNIDVQAAAARGIPVKNAKGYSTHSVAEATLGGAIAMLREIVYYDGFVKQGEYSSSPRLFNYDRPTRQLYGRKWGIVGLGAIGHAVAELAGAFGCEVAYHSVSGNKRAEKYPEMELMELLKWADILSIHSPLNERTRGLIGMAELRCMKPTAILVNVARGGIVDEQALADALDGGILCGAVVDVFSQEPIPADNPLLKIKDPYRLLLSPHNAWSAQESIDNLVQAIVENIQTFLKAA</sequence>
<evidence type="ECO:0000256" key="2">
    <source>
        <dbReference type="ARBA" id="ARBA00023002"/>
    </source>
</evidence>
<name>A0ABR4YHH2_9BACT</name>
<dbReference type="InterPro" id="IPR029753">
    <property type="entry name" value="D-isomer_DH_CS"/>
</dbReference>
<dbReference type="Gene3D" id="3.40.50.720">
    <property type="entry name" value="NAD(P)-binding Rossmann-like Domain"/>
    <property type="match status" value="2"/>
</dbReference>
<evidence type="ECO:0000313" key="8">
    <source>
        <dbReference type="Proteomes" id="UP000030889"/>
    </source>
</evidence>
<evidence type="ECO:0000256" key="4">
    <source>
        <dbReference type="RuleBase" id="RU003719"/>
    </source>
</evidence>
<evidence type="ECO:0000259" key="6">
    <source>
        <dbReference type="Pfam" id="PF02826"/>
    </source>
</evidence>
<evidence type="ECO:0000256" key="1">
    <source>
        <dbReference type="ARBA" id="ARBA00005854"/>
    </source>
</evidence>
<organism evidence="7 8">
    <name type="scientific">Alistipes inops</name>
    <dbReference type="NCBI Taxonomy" id="1501391"/>
    <lineage>
        <taxon>Bacteria</taxon>
        <taxon>Pseudomonadati</taxon>
        <taxon>Bacteroidota</taxon>
        <taxon>Bacteroidia</taxon>
        <taxon>Bacteroidales</taxon>
        <taxon>Rikenellaceae</taxon>
        <taxon>Alistipes</taxon>
    </lineage>
</organism>
<keyword evidence="8" id="KW-1185">Reference proteome</keyword>
<gene>
    <name evidence="7" type="ORF">LG35_08275</name>
</gene>
<evidence type="ECO:0000256" key="3">
    <source>
        <dbReference type="ARBA" id="ARBA00023027"/>
    </source>
</evidence>
<dbReference type="RefSeq" id="WP_022063610.1">
    <property type="nucleotide sequence ID" value="NZ_JRGF01000010.1"/>
</dbReference>
<evidence type="ECO:0000259" key="5">
    <source>
        <dbReference type="Pfam" id="PF00389"/>
    </source>
</evidence>
<dbReference type="PANTHER" id="PTHR43761:SF1">
    <property type="entry name" value="D-ISOMER SPECIFIC 2-HYDROXYACID DEHYDROGENASE CATALYTIC DOMAIN-CONTAINING PROTEIN-RELATED"/>
    <property type="match status" value="1"/>
</dbReference>
<feature type="domain" description="D-isomer specific 2-hydroxyacid dehydrogenase catalytic" evidence="5">
    <location>
        <begin position="27"/>
        <end position="310"/>
    </location>
</feature>
<dbReference type="EC" id="1.1.1.272" evidence="7"/>
<dbReference type="InterPro" id="IPR006140">
    <property type="entry name" value="D-isomer_DH_NAD-bd"/>
</dbReference>
<dbReference type="EMBL" id="JRGF01000010">
    <property type="protein sequence ID" value="KHE41566.1"/>
    <property type="molecule type" value="Genomic_DNA"/>
</dbReference>
<accession>A0ABR4YHH2</accession>
<dbReference type="Proteomes" id="UP000030889">
    <property type="component" value="Unassembled WGS sequence"/>
</dbReference>
<comment type="similarity">
    <text evidence="1 4">Belongs to the D-isomer specific 2-hydroxyacid dehydrogenase family.</text>
</comment>
<dbReference type="Pfam" id="PF00389">
    <property type="entry name" value="2-Hacid_dh"/>
    <property type="match status" value="1"/>
</dbReference>
<dbReference type="SUPFAM" id="SSF52283">
    <property type="entry name" value="Formate/glycerate dehydrogenase catalytic domain-like"/>
    <property type="match status" value="1"/>
</dbReference>
<feature type="domain" description="D-isomer specific 2-hydroxyacid dehydrogenase NAD-binding" evidence="6">
    <location>
        <begin position="108"/>
        <end position="287"/>
    </location>
</feature>
<comment type="caution">
    <text evidence="7">The sequence shown here is derived from an EMBL/GenBank/DDBJ whole genome shotgun (WGS) entry which is preliminary data.</text>
</comment>
<dbReference type="InterPro" id="IPR036291">
    <property type="entry name" value="NAD(P)-bd_dom_sf"/>
</dbReference>
<dbReference type="InterPro" id="IPR006139">
    <property type="entry name" value="D-isomer_2_OHA_DH_cat_dom"/>
</dbReference>
<evidence type="ECO:0000313" key="7">
    <source>
        <dbReference type="EMBL" id="KHE41566.1"/>
    </source>
</evidence>
<dbReference type="GO" id="GO:0050578">
    <property type="term" value="F:(2R)-2-hydroxyacid dehydrogenase (NADP+) activity"/>
    <property type="evidence" value="ECO:0007669"/>
    <property type="project" value="UniProtKB-EC"/>
</dbReference>
<dbReference type="PANTHER" id="PTHR43761">
    <property type="entry name" value="D-ISOMER SPECIFIC 2-HYDROXYACID DEHYDROGENASE FAMILY PROTEIN (AFU_ORTHOLOGUE AFUA_1G13630)"/>
    <property type="match status" value="1"/>
</dbReference>
<reference evidence="7 8" key="1">
    <citation type="submission" date="2014-09" db="EMBL/GenBank/DDBJ databases">
        <title>Alistipes sp. 627, sp. nov., a novel member of the family Rikenellaceae isolated from human faeces.</title>
        <authorList>
            <person name="Shkoporov A.N."/>
            <person name="Chaplin A.V."/>
            <person name="Motuzova O.V."/>
            <person name="Kafarskaia L.I."/>
            <person name="Khokhlova E.V."/>
            <person name="Efimov B.A."/>
        </authorList>
    </citation>
    <scope>NUCLEOTIDE SEQUENCE [LARGE SCALE GENOMIC DNA]</scope>
    <source>
        <strain evidence="7 8">627</strain>
    </source>
</reference>
<dbReference type="Pfam" id="PF02826">
    <property type="entry name" value="2-Hacid_dh_C"/>
    <property type="match status" value="1"/>
</dbReference>
<keyword evidence="3" id="KW-0520">NAD</keyword>
<dbReference type="PROSITE" id="PS00670">
    <property type="entry name" value="D_2_HYDROXYACID_DH_2"/>
    <property type="match status" value="1"/>
</dbReference>
<keyword evidence="2 4" id="KW-0560">Oxidoreductase</keyword>
<dbReference type="PROSITE" id="PS00671">
    <property type="entry name" value="D_2_HYDROXYACID_DH_3"/>
    <property type="match status" value="1"/>
</dbReference>
<dbReference type="SUPFAM" id="SSF51735">
    <property type="entry name" value="NAD(P)-binding Rossmann-fold domains"/>
    <property type="match status" value="1"/>
</dbReference>
<protein>
    <submittedName>
        <fullName evidence="7">2-hydroxyacid dehydrogenase</fullName>
        <ecNumber evidence="7">1.1.1.272</ecNumber>
    </submittedName>
</protein>
<dbReference type="InterPro" id="IPR050418">
    <property type="entry name" value="D-iso_2-hydroxyacid_DH_PdxB"/>
</dbReference>